<dbReference type="EMBL" id="CM047745">
    <property type="protein sequence ID" value="KAJ0026319.1"/>
    <property type="molecule type" value="Genomic_DNA"/>
</dbReference>
<dbReference type="Proteomes" id="UP001163603">
    <property type="component" value="Chromosome 10"/>
</dbReference>
<evidence type="ECO:0000313" key="2">
    <source>
        <dbReference type="Proteomes" id="UP001163603"/>
    </source>
</evidence>
<accession>A0ACC0XZN4</accession>
<comment type="caution">
    <text evidence="1">The sequence shown here is derived from an EMBL/GenBank/DDBJ whole genome shotgun (WGS) entry which is preliminary data.</text>
</comment>
<keyword evidence="2" id="KW-1185">Reference proteome</keyword>
<gene>
    <name evidence="1" type="ORF">Pint_07093</name>
</gene>
<reference evidence="2" key="1">
    <citation type="journal article" date="2023" name="G3 (Bethesda)">
        <title>Genome assembly and association tests identify interacting loci associated with vigor, precocity, and sex in interspecific pistachio rootstocks.</title>
        <authorList>
            <person name="Palmer W."/>
            <person name="Jacygrad E."/>
            <person name="Sagayaradj S."/>
            <person name="Cavanaugh K."/>
            <person name="Han R."/>
            <person name="Bertier L."/>
            <person name="Beede B."/>
            <person name="Kafkas S."/>
            <person name="Golino D."/>
            <person name="Preece J."/>
            <person name="Michelmore R."/>
        </authorList>
    </citation>
    <scope>NUCLEOTIDE SEQUENCE [LARGE SCALE GENOMIC DNA]</scope>
</reference>
<proteinExistence type="predicted"/>
<protein>
    <submittedName>
        <fullName evidence="1">Uncharacterized protein</fullName>
    </submittedName>
</protein>
<name>A0ACC0XZN4_9ROSI</name>
<organism evidence="1 2">
    <name type="scientific">Pistacia integerrima</name>
    <dbReference type="NCBI Taxonomy" id="434235"/>
    <lineage>
        <taxon>Eukaryota</taxon>
        <taxon>Viridiplantae</taxon>
        <taxon>Streptophyta</taxon>
        <taxon>Embryophyta</taxon>
        <taxon>Tracheophyta</taxon>
        <taxon>Spermatophyta</taxon>
        <taxon>Magnoliopsida</taxon>
        <taxon>eudicotyledons</taxon>
        <taxon>Gunneridae</taxon>
        <taxon>Pentapetalae</taxon>
        <taxon>rosids</taxon>
        <taxon>malvids</taxon>
        <taxon>Sapindales</taxon>
        <taxon>Anacardiaceae</taxon>
        <taxon>Pistacia</taxon>
    </lineage>
</organism>
<evidence type="ECO:0000313" key="1">
    <source>
        <dbReference type="EMBL" id="KAJ0026319.1"/>
    </source>
</evidence>
<sequence length="334" mass="36603">MLGMNCYSNEAPPLKLIDLPGLDQRIMDESMVSDYAEHNDAILLVMIPAAQSPEISSSRALRVAKECPSFNFMNFYPLVHVRQYTLKPTRTIGVISKMDQASADPKALAAVQALLLIQGPPKTADIQWVVLICQSVSIASAQSGSESSLETAWKAESEQIRKCMKIRVPNLLSGLQGKSQIVQDELVGLGEQIVQSAEGTRAVALELCRDLKISFYNTLQLGSGWKIVASFEGTFPNKIKQLPLDRHFDINNVKRVHCVLVNKVSASANATSGLGRRPLFKKEVWGNEKEVEEFNPSANEFSQTFDGSPMDVIARTTQSPVNNDGAKPNGSGHF</sequence>